<protein>
    <submittedName>
        <fullName evidence="8">MFS transporter</fullName>
    </submittedName>
</protein>
<dbReference type="InterPro" id="IPR020846">
    <property type="entry name" value="MFS_dom"/>
</dbReference>
<feature type="compositionally biased region" description="Low complexity" evidence="5">
    <location>
        <begin position="35"/>
        <end position="46"/>
    </location>
</feature>
<feature type="transmembrane region" description="Helical" evidence="6">
    <location>
        <begin position="329"/>
        <end position="349"/>
    </location>
</feature>
<evidence type="ECO:0000259" key="7">
    <source>
        <dbReference type="PROSITE" id="PS50850"/>
    </source>
</evidence>
<keyword evidence="9" id="KW-1185">Reference proteome</keyword>
<evidence type="ECO:0000256" key="4">
    <source>
        <dbReference type="ARBA" id="ARBA00023136"/>
    </source>
</evidence>
<feature type="transmembrane region" description="Helical" evidence="6">
    <location>
        <begin position="51"/>
        <end position="72"/>
    </location>
</feature>
<feature type="transmembrane region" description="Helical" evidence="6">
    <location>
        <begin position="192"/>
        <end position="211"/>
    </location>
</feature>
<name>A0ABT5TX87_9MICO</name>
<sequence>MTIAPDRLSRAPRDVQLGPFIAPTARGAVPPRLAPPRTGGRRSPGTRPVRYAVGMLGTSLPINMFLAFMAFYYVDTLGMDVRAYAAVMGGYALLDAVDNPVYGYLSDRTRSRWGRRRPWLLLGAPLLAVFFIAFFTVPPGLAGTGLVVWFAVFTVLTGTTDSMVNANYGALLPELYPEERRRAVANAFRQGFMLVAMIVSVALTPMIAAQIGYSRTAMIFGVVAAGVVVYSALGAREDPAAQAAPAPGLLTSAKAILGNRKFWLLAVAGGLYSAAMALVLAAVPFFVKYTLGLPDAQASYLLVAVIVASMLCLALWARLVARFGAVRTWRAALVVLAIALASMSLAGSLTGA</sequence>
<dbReference type="PROSITE" id="PS50850">
    <property type="entry name" value="MFS"/>
    <property type="match status" value="1"/>
</dbReference>
<dbReference type="Gene3D" id="1.20.1250.20">
    <property type="entry name" value="MFS general substrate transporter like domains"/>
    <property type="match status" value="2"/>
</dbReference>
<comment type="caution">
    <text evidence="8">The sequence shown here is derived from an EMBL/GenBank/DDBJ whole genome shotgun (WGS) entry which is preliminary data.</text>
</comment>
<evidence type="ECO:0000256" key="3">
    <source>
        <dbReference type="ARBA" id="ARBA00022989"/>
    </source>
</evidence>
<dbReference type="PANTHER" id="PTHR11328">
    <property type="entry name" value="MAJOR FACILITATOR SUPERFAMILY DOMAIN-CONTAINING PROTEIN"/>
    <property type="match status" value="1"/>
</dbReference>
<keyword evidence="4 6" id="KW-0472">Membrane</keyword>
<feature type="region of interest" description="Disordered" evidence="5">
    <location>
        <begin position="23"/>
        <end position="46"/>
    </location>
</feature>
<keyword evidence="2 6" id="KW-0812">Transmembrane</keyword>
<dbReference type="PANTHER" id="PTHR11328:SF24">
    <property type="entry name" value="MAJOR FACILITATOR SUPERFAMILY (MFS) PROFILE DOMAIN-CONTAINING PROTEIN"/>
    <property type="match status" value="1"/>
</dbReference>
<feature type="domain" description="Major facilitator superfamily (MFS) profile" evidence="7">
    <location>
        <begin position="47"/>
        <end position="352"/>
    </location>
</feature>
<keyword evidence="3 6" id="KW-1133">Transmembrane helix</keyword>
<dbReference type="SUPFAM" id="SSF103473">
    <property type="entry name" value="MFS general substrate transporter"/>
    <property type="match status" value="1"/>
</dbReference>
<feature type="transmembrane region" description="Helical" evidence="6">
    <location>
        <begin position="262"/>
        <end position="286"/>
    </location>
</feature>
<reference evidence="8" key="1">
    <citation type="submission" date="2023-02" db="EMBL/GenBank/DDBJ databases">
        <title>Georgenia sp.10Sc9-8, isolated from a soil sample collected from the Taklamakan desert.</title>
        <authorList>
            <person name="Liu S."/>
        </authorList>
    </citation>
    <scope>NUCLEOTIDE SEQUENCE</scope>
    <source>
        <strain evidence="8">10Sc9-8</strain>
    </source>
</reference>
<comment type="subcellular location">
    <subcellularLocation>
        <location evidence="1">Cell membrane</location>
        <topology evidence="1">Multi-pass membrane protein</topology>
    </subcellularLocation>
</comment>
<evidence type="ECO:0000313" key="8">
    <source>
        <dbReference type="EMBL" id="MDD9206673.1"/>
    </source>
</evidence>
<evidence type="ECO:0000256" key="6">
    <source>
        <dbReference type="SAM" id="Phobius"/>
    </source>
</evidence>
<feature type="transmembrane region" description="Helical" evidence="6">
    <location>
        <begin position="298"/>
        <end position="317"/>
    </location>
</feature>
<accession>A0ABT5TX87</accession>
<dbReference type="Pfam" id="PF13347">
    <property type="entry name" value="MFS_2"/>
    <property type="match status" value="1"/>
</dbReference>
<evidence type="ECO:0000256" key="1">
    <source>
        <dbReference type="ARBA" id="ARBA00004651"/>
    </source>
</evidence>
<feature type="transmembrane region" description="Helical" evidence="6">
    <location>
        <begin position="217"/>
        <end position="235"/>
    </location>
</feature>
<feature type="transmembrane region" description="Helical" evidence="6">
    <location>
        <begin position="147"/>
        <end position="171"/>
    </location>
</feature>
<proteinExistence type="predicted"/>
<feature type="transmembrane region" description="Helical" evidence="6">
    <location>
        <begin position="84"/>
        <end position="105"/>
    </location>
</feature>
<gene>
    <name evidence="8" type="ORF">PU560_09375</name>
</gene>
<evidence type="ECO:0000313" key="9">
    <source>
        <dbReference type="Proteomes" id="UP001165561"/>
    </source>
</evidence>
<organism evidence="8 9">
    <name type="scientific">Georgenia halotolerans</name>
    <dbReference type="NCBI Taxonomy" id="3028317"/>
    <lineage>
        <taxon>Bacteria</taxon>
        <taxon>Bacillati</taxon>
        <taxon>Actinomycetota</taxon>
        <taxon>Actinomycetes</taxon>
        <taxon>Micrococcales</taxon>
        <taxon>Bogoriellaceae</taxon>
        <taxon>Georgenia</taxon>
    </lineage>
</organism>
<feature type="non-terminal residue" evidence="8">
    <location>
        <position position="352"/>
    </location>
</feature>
<feature type="transmembrane region" description="Helical" evidence="6">
    <location>
        <begin position="117"/>
        <end position="135"/>
    </location>
</feature>
<evidence type="ECO:0000256" key="2">
    <source>
        <dbReference type="ARBA" id="ARBA00022692"/>
    </source>
</evidence>
<evidence type="ECO:0000256" key="5">
    <source>
        <dbReference type="SAM" id="MobiDB-lite"/>
    </source>
</evidence>
<dbReference type="Proteomes" id="UP001165561">
    <property type="component" value="Unassembled WGS sequence"/>
</dbReference>
<dbReference type="EMBL" id="JARACI010000948">
    <property type="protein sequence ID" value="MDD9206673.1"/>
    <property type="molecule type" value="Genomic_DNA"/>
</dbReference>
<dbReference type="InterPro" id="IPR036259">
    <property type="entry name" value="MFS_trans_sf"/>
</dbReference>
<dbReference type="InterPro" id="IPR039672">
    <property type="entry name" value="MFS_2"/>
</dbReference>